<dbReference type="EMBL" id="LCAW01000010">
    <property type="protein sequence ID" value="KKR99129.1"/>
    <property type="molecule type" value="Genomic_DNA"/>
</dbReference>
<feature type="compositionally biased region" description="Acidic residues" evidence="5">
    <location>
        <begin position="32"/>
        <end position="53"/>
    </location>
</feature>
<evidence type="ECO:0000256" key="6">
    <source>
        <dbReference type="SAM" id="SignalP"/>
    </source>
</evidence>
<comment type="caution">
    <text evidence="7">The sequence shown here is derived from an EMBL/GenBank/DDBJ whole genome shotgun (WGS) entry which is preliminary data.</text>
</comment>
<feature type="region of interest" description="Disordered" evidence="5">
    <location>
        <begin position="29"/>
        <end position="99"/>
    </location>
</feature>
<keyword evidence="4" id="KW-0106">Calcium</keyword>
<evidence type="ECO:0000256" key="1">
    <source>
        <dbReference type="ARBA" id="ARBA00004613"/>
    </source>
</evidence>
<keyword evidence="3 6" id="KW-0732">Signal</keyword>
<evidence type="ECO:0000256" key="4">
    <source>
        <dbReference type="ARBA" id="ARBA00022837"/>
    </source>
</evidence>
<keyword evidence="2" id="KW-0964">Secreted</keyword>
<dbReference type="Pfam" id="PF18884">
    <property type="entry name" value="TSP3_bac"/>
    <property type="match status" value="2"/>
</dbReference>
<protein>
    <submittedName>
        <fullName evidence="7">Uncharacterized protein</fullName>
    </submittedName>
</protein>
<evidence type="ECO:0000256" key="2">
    <source>
        <dbReference type="ARBA" id="ARBA00022525"/>
    </source>
</evidence>
<dbReference type="Proteomes" id="UP000033930">
    <property type="component" value="Unassembled WGS sequence"/>
</dbReference>
<proteinExistence type="predicted"/>
<name>A0A0G0VE68_9BACT</name>
<feature type="signal peptide" evidence="6">
    <location>
        <begin position="1"/>
        <end position="22"/>
    </location>
</feature>
<evidence type="ECO:0000313" key="8">
    <source>
        <dbReference type="Proteomes" id="UP000033930"/>
    </source>
</evidence>
<evidence type="ECO:0000313" key="7">
    <source>
        <dbReference type="EMBL" id="KKR99129.1"/>
    </source>
</evidence>
<accession>A0A0G0VE68</accession>
<dbReference type="PROSITE" id="PS51257">
    <property type="entry name" value="PROKAR_LIPOPROTEIN"/>
    <property type="match status" value="1"/>
</dbReference>
<evidence type="ECO:0000256" key="5">
    <source>
        <dbReference type="SAM" id="MobiDB-lite"/>
    </source>
</evidence>
<evidence type="ECO:0000256" key="3">
    <source>
        <dbReference type="ARBA" id="ARBA00022729"/>
    </source>
</evidence>
<dbReference type="InterPro" id="IPR059100">
    <property type="entry name" value="TSP3_bac"/>
</dbReference>
<feature type="compositionally biased region" description="Polar residues" evidence="5">
    <location>
        <begin position="54"/>
        <end position="73"/>
    </location>
</feature>
<comment type="subcellular location">
    <subcellularLocation>
        <location evidence="1">Secreted</location>
    </subcellularLocation>
</comment>
<dbReference type="AlphaFoldDB" id="A0A0G0VE68"/>
<organism evidence="7 8">
    <name type="scientific">Candidatus Uhrbacteria bacterium GW2011_GWC1_41_20</name>
    <dbReference type="NCBI Taxonomy" id="1618983"/>
    <lineage>
        <taxon>Bacteria</taxon>
        <taxon>Candidatus Uhriibacteriota</taxon>
    </lineage>
</organism>
<feature type="chain" id="PRO_5002534944" evidence="6">
    <location>
        <begin position="23"/>
        <end position="219"/>
    </location>
</feature>
<gene>
    <name evidence="7" type="ORF">UU50_C0010G0024</name>
</gene>
<reference evidence="7 8" key="1">
    <citation type="journal article" date="2015" name="Nature">
        <title>rRNA introns, odd ribosomes, and small enigmatic genomes across a large radiation of phyla.</title>
        <authorList>
            <person name="Brown C.T."/>
            <person name="Hug L.A."/>
            <person name="Thomas B.C."/>
            <person name="Sharon I."/>
            <person name="Castelle C.J."/>
            <person name="Singh A."/>
            <person name="Wilkins M.J."/>
            <person name="Williams K.H."/>
            <person name="Banfield J.F."/>
        </authorList>
    </citation>
    <scope>NUCLEOTIDE SEQUENCE [LARGE SCALE GENOMIC DNA]</scope>
</reference>
<dbReference type="PATRIC" id="fig|1618983.3.peg.510"/>
<sequence>MKKLAILFVISLLLAGAGCTFKKSVSLNEVSDTPETEEIQEQPIDDTQLDSDNDGLTNAYETNTSKTDPYNSDTDGDGYSDGQEVEAGYDPTVSAESDPTTVADENAKIEVDHIQLTVNCGTDASCFDNKFTNCQPATMTANTGDWAAVSYEITGSATNGCAVTMIYTINPNPTWVNQPMYCIVDNSQDFETAIQLTLNSAIETNGICTGPLNDIIHAN</sequence>